<dbReference type="GO" id="GO:0016879">
    <property type="term" value="F:ligase activity, forming carbon-nitrogen bonds"/>
    <property type="evidence" value="ECO:0007669"/>
    <property type="project" value="UniProtKB-UniRule"/>
</dbReference>
<keyword evidence="2" id="KW-0547">Nucleotide-binding</keyword>
<evidence type="ECO:0000256" key="1">
    <source>
        <dbReference type="ARBA" id="ARBA00022694"/>
    </source>
</evidence>
<comment type="caution">
    <text evidence="2">Lacks conserved residue(s) required for the propagation of feature annotation.</text>
</comment>
<feature type="binding site" evidence="2">
    <location>
        <position position="181"/>
    </location>
    <ligand>
        <name>ATP</name>
        <dbReference type="ChEBI" id="CHEBI:30616"/>
    </ligand>
</feature>
<feature type="region of interest" description="Disordered" evidence="3">
    <location>
        <begin position="248"/>
        <end position="272"/>
    </location>
</feature>
<dbReference type="GO" id="GO:0006400">
    <property type="term" value="P:tRNA modification"/>
    <property type="evidence" value="ECO:0007669"/>
    <property type="project" value="UniProtKB-UniRule"/>
</dbReference>
<dbReference type="InterPro" id="IPR008513">
    <property type="entry name" value="tRNA(Met)_cyd_acetate_ligase"/>
</dbReference>
<comment type="function">
    <text evidence="2">Catalyzes the formation of N(4)-acetylcytidine (ac(4)C) at the wobble position of elongator tRNA(Met), using acetate and ATP as substrates. First activates an acetate ion to form acetyladenylate (Ac-AMP) and then transfers the acetyl group to tRNA to form ac(4)C34.</text>
</comment>
<feature type="binding site" evidence="2">
    <location>
        <position position="206"/>
    </location>
    <ligand>
        <name>ATP</name>
        <dbReference type="ChEBI" id="CHEBI:30616"/>
    </ligand>
</feature>
<proteinExistence type="inferred from homology"/>
<keyword evidence="2" id="KW-0067">ATP-binding</keyword>
<dbReference type="GO" id="GO:0000049">
    <property type="term" value="F:tRNA binding"/>
    <property type="evidence" value="ECO:0007669"/>
    <property type="project" value="UniProtKB-KW"/>
</dbReference>
<keyword evidence="2" id="KW-0820">tRNA-binding</keyword>
<keyword evidence="1 2" id="KW-0819">tRNA processing</keyword>
<evidence type="ECO:0000256" key="3">
    <source>
        <dbReference type="SAM" id="MobiDB-lite"/>
    </source>
</evidence>
<dbReference type="Proteomes" id="UP000095645">
    <property type="component" value="Unassembled WGS sequence"/>
</dbReference>
<dbReference type="Gene3D" id="3.40.50.620">
    <property type="entry name" value="HUPs"/>
    <property type="match status" value="1"/>
</dbReference>
<dbReference type="PANTHER" id="PTHR37825:SF1">
    <property type="entry name" value="TRNA(MET) CYTIDINE ACETATE LIGASE"/>
    <property type="match status" value="1"/>
</dbReference>
<dbReference type="GO" id="GO:0005524">
    <property type="term" value="F:ATP binding"/>
    <property type="evidence" value="ECO:0007669"/>
    <property type="project" value="UniProtKB-KW"/>
</dbReference>
<dbReference type="SUPFAM" id="SSF52374">
    <property type="entry name" value="Nucleotidylyl transferase"/>
    <property type="match status" value="1"/>
</dbReference>
<protein>
    <recommendedName>
        <fullName evidence="2">tRNA(Met) cytidine acetate ligase</fullName>
        <ecNumber evidence="2">6.3.4.-</ecNumber>
    </recommendedName>
</protein>
<feature type="binding site" evidence="2">
    <location>
        <begin position="7"/>
        <end position="20"/>
    </location>
    <ligand>
        <name>ATP</name>
        <dbReference type="ChEBI" id="CHEBI:30616"/>
    </ligand>
</feature>
<dbReference type="Pfam" id="PF05636">
    <property type="entry name" value="HIGH_NTase1"/>
    <property type="match status" value="1"/>
</dbReference>
<keyword evidence="2" id="KW-0436">Ligase</keyword>
<dbReference type="EMBL" id="CYZP01000010">
    <property type="protein sequence ID" value="CUN91559.1"/>
    <property type="molecule type" value="Genomic_DNA"/>
</dbReference>
<dbReference type="RefSeq" id="WP_055057842.1">
    <property type="nucleotide sequence ID" value="NZ_CYZP01000010.1"/>
</dbReference>
<evidence type="ECO:0000313" key="5">
    <source>
        <dbReference type="Proteomes" id="UP000095645"/>
    </source>
</evidence>
<dbReference type="AlphaFoldDB" id="A0A174AUI6"/>
<evidence type="ECO:0000313" key="4">
    <source>
        <dbReference type="EMBL" id="CUN91559.1"/>
    </source>
</evidence>
<dbReference type="InterPro" id="IPR014729">
    <property type="entry name" value="Rossmann-like_a/b/a_fold"/>
</dbReference>
<sequence>MKTAGIIAEYNPFHKGHEYQIRYTKEKLKADYVIVAMSGDYVQRGTPALISKHTRAEMALRCGADLVLEMPVSISTASAEAFAMGGVSLLDSLGVVDMLCFGSESGEISALRELAEILVEEPEEYKKLLKSFLSEGLTFPAARSQALTEYFKNPRNFNGDDFDGVLTPLLNEVTQILNTPNNILGIEYCKALLRLNSQIRPVTIRREGMGYHETAVPEGDSASSSPDLQSSTDSFASATAIRSLIQNPGGGHSEAISDINNPVRNPDTKTANILSSQIPPDAFCVFKKALDSGEFLTENSLDSILSYCLMKENVESLSSYMDVSEDLARRIINQQNLLLSFSQSVSVLKTRELTQTRIQRALLHIILNIHTAPTQIPFARVLGFRKESSELLSRIKQHSRIPLITKLADAQNLLDSEGNQILSETVFSSNLYEKLLCLKTGRKFCHESQKQLIIL</sequence>
<comment type="subcellular location">
    <subcellularLocation>
        <location evidence="2">Cytoplasm</location>
    </subcellularLocation>
</comment>
<evidence type="ECO:0000256" key="2">
    <source>
        <dbReference type="HAMAP-Rule" id="MF_01539"/>
    </source>
</evidence>
<feature type="binding site" evidence="2">
    <location>
        <position position="102"/>
    </location>
    <ligand>
        <name>ATP</name>
        <dbReference type="ChEBI" id="CHEBI:30616"/>
    </ligand>
</feature>
<keyword evidence="2" id="KW-0963">Cytoplasm</keyword>
<dbReference type="EC" id="6.3.4.-" evidence="2"/>
<reference evidence="4 5" key="1">
    <citation type="submission" date="2015-09" db="EMBL/GenBank/DDBJ databases">
        <authorList>
            <consortium name="Pathogen Informatics"/>
        </authorList>
    </citation>
    <scope>NUCLEOTIDE SEQUENCE [LARGE SCALE GENOMIC DNA]</scope>
    <source>
        <strain evidence="4 5">2789STDY5834861</strain>
    </source>
</reference>
<comment type="catalytic activity">
    <reaction evidence="2">
        <text>cytidine(34) in elongator tRNA(Met) + acetate + ATP = N(4)-acetylcytidine(34) in elongator tRNA(Met) + AMP + diphosphate</text>
        <dbReference type="Rhea" id="RHEA:58144"/>
        <dbReference type="Rhea" id="RHEA-COMP:10693"/>
        <dbReference type="Rhea" id="RHEA-COMP:10694"/>
        <dbReference type="ChEBI" id="CHEBI:30089"/>
        <dbReference type="ChEBI" id="CHEBI:30616"/>
        <dbReference type="ChEBI" id="CHEBI:33019"/>
        <dbReference type="ChEBI" id="CHEBI:74900"/>
        <dbReference type="ChEBI" id="CHEBI:82748"/>
        <dbReference type="ChEBI" id="CHEBI:456215"/>
    </reaction>
</comment>
<accession>A0A174AUI6</accession>
<comment type="similarity">
    <text evidence="2">Belongs to the TmcAL family.</text>
</comment>
<dbReference type="HAMAP" id="MF_01539">
    <property type="entry name" value="TmcAL"/>
    <property type="match status" value="1"/>
</dbReference>
<gene>
    <name evidence="2" type="primary">tmcAL</name>
    <name evidence="4" type="ORF">ERS852476_01404</name>
</gene>
<dbReference type="PANTHER" id="PTHR37825">
    <property type="entry name" value="TRNA(MET) CYTIDINE ACETATE LIGASE"/>
    <property type="match status" value="1"/>
</dbReference>
<keyword evidence="2" id="KW-0694">RNA-binding</keyword>
<name>A0A174AUI6_9FIRM</name>
<dbReference type="GO" id="GO:0005737">
    <property type="term" value="C:cytoplasm"/>
    <property type="evidence" value="ECO:0007669"/>
    <property type="project" value="UniProtKB-SubCell"/>
</dbReference>
<feature type="compositionally biased region" description="Polar residues" evidence="3">
    <location>
        <begin position="258"/>
        <end position="272"/>
    </location>
</feature>
<organism evidence="4 5">
    <name type="scientific">Blautia obeum</name>
    <dbReference type="NCBI Taxonomy" id="40520"/>
    <lineage>
        <taxon>Bacteria</taxon>
        <taxon>Bacillati</taxon>
        <taxon>Bacillota</taxon>
        <taxon>Clostridia</taxon>
        <taxon>Lachnospirales</taxon>
        <taxon>Lachnospiraceae</taxon>
        <taxon>Blautia</taxon>
    </lineage>
</organism>